<feature type="compositionally biased region" description="Basic and acidic residues" evidence="2">
    <location>
        <begin position="126"/>
        <end position="135"/>
    </location>
</feature>
<evidence type="ECO:0000313" key="4">
    <source>
        <dbReference type="EMBL" id="OQO07407.1"/>
    </source>
</evidence>
<dbReference type="Gene3D" id="4.10.240.10">
    <property type="entry name" value="Zn(2)-C6 fungal-type DNA-binding domain"/>
    <property type="match status" value="1"/>
</dbReference>
<dbReference type="STRING" id="1507870.A0A1V8T7M0"/>
<evidence type="ECO:0000259" key="3">
    <source>
        <dbReference type="PROSITE" id="PS50048"/>
    </source>
</evidence>
<dbReference type="OrthoDB" id="2943660at2759"/>
<protein>
    <recommendedName>
        <fullName evidence="3">Zn(2)-C6 fungal-type domain-containing protein</fullName>
    </recommendedName>
</protein>
<feature type="compositionally biased region" description="Low complexity" evidence="2">
    <location>
        <begin position="36"/>
        <end position="88"/>
    </location>
</feature>
<dbReference type="SMART" id="SM00066">
    <property type="entry name" value="GAL4"/>
    <property type="match status" value="1"/>
</dbReference>
<dbReference type="Pfam" id="PF03101">
    <property type="entry name" value="FAR1"/>
    <property type="match status" value="1"/>
</dbReference>
<evidence type="ECO:0000256" key="2">
    <source>
        <dbReference type="SAM" id="MobiDB-lite"/>
    </source>
</evidence>
<dbReference type="PROSITE" id="PS50048">
    <property type="entry name" value="ZN2_CY6_FUNGAL_2"/>
    <property type="match status" value="1"/>
</dbReference>
<dbReference type="AlphaFoldDB" id="A0A1V8T7M0"/>
<evidence type="ECO:0000256" key="1">
    <source>
        <dbReference type="ARBA" id="ARBA00023242"/>
    </source>
</evidence>
<organism evidence="4 5">
    <name type="scientific">Cryoendolithus antarcticus</name>
    <dbReference type="NCBI Taxonomy" id="1507870"/>
    <lineage>
        <taxon>Eukaryota</taxon>
        <taxon>Fungi</taxon>
        <taxon>Dikarya</taxon>
        <taxon>Ascomycota</taxon>
        <taxon>Pezizomycotina</taxon>
        <taxon>Dothideomycetes</taxon>
        <taxon>Dothideomycetidae</taxon>
        <taxon>Cladosporiales</taxon>
        <taxon>Cladosporiaceae</taxon>
        <taxon>Cryoendolithus</taxon>
    </lineage>
</organism>
<gene>
    <name evidence="4" type="ORF">B0A48_07104</name>
</gene>
<feature type="region of interest" description="Disordered" evidence="2">
    <location>
        <begin position="25"/>
        <end position="173"/>
    </location>
</feature>
<dbReference type="Proteomes" id="UP000192596">
    <property type="component" value="Unassembled WGS sequence"/>
</dbReference>
<proteinExistence type="predicted"/>
<reference evidence="5" key="1">
    <citation type="submission" date="2017-03" db="EMBL/GenBank/DDBJ databases">
        <title>Genomes of endolithic fungi from Antarctica.</title>
        <authorList>
            <person name="Coleine C."/>
            <person name="Masonjones S."/>
            <person name="Stajich J.E."/>
        </authorList>
    </citation>
    <scope>NUCLEOTIDE SEQUENCE [LARGE SCALE GENOMIC DNA]</scope>
    <source>
        <strain evidence="5">CCFEE 5527</strain>
    </source>
</reference>
<keyword evidence="1" id="KW-0539">Nucleus</keyword>
<dbReference type="GO" id="GO:0008270">
    <property type="term" value="F:zinc ion binding"/>
    <property type="evidence" value="ECO:0007669"/>
    <property type="project" value="InterPro"/>
</dbReference>
<sequence>MNPQQQQQAYAQYGQANAVAYSAYPFGQQGQGPYGSGLPYPVPGQQQSQQPYYPHTTTPQQRQQQQSIPGARQAQSQYSAPPAASTSTRQDDHEAAGALASPDNGPRAPLPGPESPSMLQYDDEVRDALDGHDQDNDQQQDEDDHDDDDENAQRDDSGQPVFHLPPPPEATYPTYQDLEEAIHSWSKEHGYELVRRASKKNAKGVLYKRYYHCSKHGKVANTGKLTDETRIRHNRKSQRMNCPMSLAVVATDPAAPQGEWQVRHRKTHHNHGPMDALSLAGHRRRARQGGVEQAVDGLFAIGTPTAQVLQFLQRTNPNGLFTRTDVANMKLKYKKFGTCLERKEPTIIGPGQRSCNQCKAKKMRCDATRPTCSTCVGLNLECVYNYEGDRSVQRLISLDTEQQSEILNSHPHIQGVPEEDLAQTTPIRHRPNGVSVFQQNAQRAEEILANLQAFQTQHITVAKLDLQSSSVEVLAASSCGSGDSYKIVPILQSPADWPAYRDAMSEATMKENTYEVLLAAKIEPAAPPADCPVEQWNEYIKQLAIFNRRNTALTGALWGTLSPAFRRMVQHLKLASEIWAVLEESCLPRGSDQGYKAYLELHSVSHANSRDLKDYIIRLETAFISFNRLSHTWRAAESHVPPRGTPTATSTGNTINASNPFTALGSKHPGSMLPPAAPVFSEDMLCFLFMKNLGPEFRRWSESLCATNNVAGFGTGPRLGYVDLTKRAAEWEIQQRRG</sequence>
<dbReference type="Pfam" id="PF00172">
    <property type="entry name" value="Zn_clus"/>
    <property type="match status" value="1"/>
</dbReference>
<accession>A0A1V8T7M0</accession>
<dbReference type="InterPro" id="IPR004330">
    <property type="entry name" value="FAR1_DNA_bnd_dom"/>
</dbReference>
<dbReference type="PANTHER" id="PTHR47718">
    <property type="entry name" value="OS01G0519700 PROTEIN"/>
    <property type="match status" value="1"/>
</dbReference>
<dbReference type="EMBL" id="NAJO01000014">
    <property type="protein sequence ID" value="OQO07407.1"/>
    <property type="molecule type" value="Genomic_DNA"/>
</dbReference>
<feature type="domain" description="Zn(2)-C6 fungal-type" evidence="3">
    <location>
        <begin position="354"/>
        <end position="384"/>
    </location>
</feature>
<keyword evidence="5" id="KW-1185">Reference proteome</keyword>
<dbReference type="CDD" id="cd00067">
    <property type="entry name" value="GAL4"/>
    <property type="match status" value="1"/>
</dbReference>
<dbReference type="InParanoid" id="A0A1V8T7M0"/>
<dbReference type="InterPro" id="IPR001138">
    <property type="entry name" value="Zn2Cys6_DnaBD"/>
</dbReference>
<comment type="caution">
    <text evidence="4">The sequence shown here is derived from an EMBL/GenBank/DDBJ whole genome shotgun (WGS) entry which is preliminary data.</text>
</comment>
<dbReference type="PROSITE" id="PS00463">
    <property type="entry name" value="ZN2_CY6_FUNGAL_1"/>
    <property type="match status" value="1"/>
</dbReference>
<evidence type="ECO:0000313" key="5">
    <source>
        <dbReference type="Proteomes" id="UP000192596"/>
    </source>
</evidence>
<dbReference type="GO" id="GO:0000981">
    <property type="term" value="F:DNA-binding transcription factor activity, RNA polymerase II-specific"/>
    <property type="evidence" value="ECO:0007669"/>
    <property type="project" value="InterPro"/>
</dbReference>
<dbReference type="InterPro" id="IPR036864">
    <property type="entry name" value="Zn2-C6_fun-type_DNA-bd_sf"/>
</dbReference>
<dbReference type="SUPFAM" id="SSF57701">
    <property type="entry name" value="Zn2/Cys6 DNA-binding domain"/>
    <property type="match status" value="1"/>
</dbReference>
<feature type="compositionally biased region" description="Acidic residues" evidence="2">
    <location>
        <begin position="136"/>
        <end position="150"/>
    </location>
</feature>
<name>A0A1V8T7M0_9PEZI</name>